<evidence type="ECO:0000313" key="2">
    <source>
        <dbReference type="Proteomes" id="UP000664654"/>
    </source>
</evidence>
<dbReference type="Gene3D" id="3.40.630.30">
    <property type="match status" value="1"/>
</dbReference>
<name>A0A939DQP8_9ALTE</name>
<proteinExistence type="predicted"/>
<reference evidence="1" key="1">
    <citation type="submission" date="2021-03" db="EMBL/GenBank/DDBJ databases">
        <title>novel species isolated from a fishpond in China.</title>
        <authorList>
            <person name="Lu H."/>
            <person name="Cai Z."/>
        </authorList>
    </citation>
    <scope>NUCLEOTIDE SEQUENCE</scope>
    <source>
        <strain evidence="1">JCM 30855</strain>
    </source>
</reference>
<dbReference type="Proteomes" id="UP000664654">
    <property type="component" value="Unassembled WGS sequence"/>
</dbReference>
<sequence>MKPSLQFVDSAIHIDPNAWTDLARHAGPFLQPGFLLSLEESASVGPGTGWRPRHLLVKDQQKLIGLMPLYVKSHSYGEYVFDFAWAEAYTRHGLTYYPKLVAAVPFTPVPGPRLLLSQDYQESLIWPEVQLALKHLSRQQGYSSLHILFDDKQASKYLLADGWMQRQSVQFHWFNHNYQSFDDFTATFSSRKRKNLKKERSRLQREGIECRRLTGADISAEDIATFYHCYQHTYLKRSGHNGYLNQAFFQSLREQLSDQLLLVQAFRRGRFIASALMLFDQHHLYGRYWGGLEEIDCLHFEVCYYQGIEFCIEQSLHCFNPGTQGEHKIQRGFEPTDCYSLHWLAHADFHQAVGHFLQQEKLHLAQYKRAAQSLLPFRSA</sequence>
<accession>A0A939DQP8</accession>
<evidence type="ECO:0000313" key="1">
    <source>
        <dbReference type="EMBL" id="MBN7827062.1"/>
    </source>
</evidence>
<dbReference type="PANTHER" id="PTHR47017:SF1">
    <property type="entry name" value="ACYL-COA"/>
    <property type="match status" value="1"/>
</dbReference>
<dbReference type="PANTHER" id="PTHR47017">
    <property type="entry name" value="ACYL-COA"/>
    <property type="match status" value="1"/>
</dbReference>
<gene>
    <name evidence="1" type="ORF">J0A66_17645</name>
</gene>
<keyword evidence="2" id="KW-1185">Reference proteome</keyword>
<dbReference type="RefSeq" id="WP_206575173.1">
    <property type="nucleotide sequence ID" value="NZ_JAFKCV010000013.1"/>
</dbReference>
<organism evidence="1 2">
    <name type="scientific">Bowmanella dokdonensis</name>
    <dbReference type="NCBI Taxonomy" id="751969"/>
    <lineage>
        <taxon>Bacteria</taxon>
        <taxon>Pseudomonadati</taxon>
        <taxon>Pseudomonadota</taxon>
        <taxon>Gammaproteobacteria</taxon>
        <taxon>Alteromonadales</taxon>
        <taxon>Alteromonadaceae</taxon>
        <taxon>Bowmanella</taxon>
    </lineage>
</organism>
<dbReference type="AlphaFoldDB" id="A0A939DQP8"/>
<dbReference type="SUPFAM" id="SSF55729">
    <property type="entry name" value="Acyl-CoA N-acyltransferases (Nat)"/>
    <property type="match status" value="1"/>
</dbReference>
<comment type="caution">
    <text evidence="1">The sequence shown here is derived from an EMBL/GenBank/DDBJ whole genome shotgun (WGS) entry which is preliminary data.</text>
</comment>
<dbReference type="EMBL" id="JAFKCV010000013">
    <property type="protein sequence ID" value="MBN7827062.1"/>
    <property type="molecule type" value="Genomic_DNA"/>
</dbReference>
<dbReference type="Pfam" id="PF04339">
    <property type="entry name" value="FemAB_like"/>
    <property type="match status" value="1"/>
</dbReference>
<protein>
    <submittedName>
        <fullName evidence="1">N-acetyltransferase</fullName>
    </submittedName>
</protein>
<dbReference type="InterPro" id="IPR016181">
    <property type="entry name" value="Acyl_CoA_acyltransferase"/>
</dbReference>
<dbReference type="InterPro" id="IPR007434">
    <property type="entry name" value="FemAB-like"/>
</dbReference>